<keyword evidence="1" id="KW-1133">Transmembrane helix</keyword>
<dbReference type="RefSeq" id="WP_238808552.1">
    <property type="nucleotide sequence ID" value="NZ_CAKLPY010000005.1"/>
</dbReference>
<proteinExistence type="predicted"/>
<keyword evidence="1" id="KW-0472">Membrane</keyword>
<protein>
    <submittedName>
        <fullName evidence="2">Uncharacterized protein</fullName>
    </submittedName>
</protein>
<feature type="transmembrane region" description="Helical" evidence="1">
    <location>
        <begin position="7"/>
        <end position="27"/>
    </location>
</feature>
<name>A0ABN8F3C7_9BACT</name>
<organism evidence="2 3">
    <name type="scientific">Emticicia aquatica</name>
    <dbReference type="NCBI Taxonomy" id="1681835"/>
    <lineage>
        <taxon>Bacteria</taxon>
        <taxon>Pseudomonadati</taxon>
        <taxon>Bacteroidota</taxon>
        <taxon>Cytophagia</taxon>
        <taxon>Cytophagales</taxon>
        <taxon>Leadbetterellaceae</taxon>
        <taxon>Emticicia</taxon>
    </lineage>
</organism>
<accession>A0ABN8F3C7</accession>
<evidence type="ECO:0000313" key="2">
    <source>
        <dbReference type="EMBL" id="CAH0997743.1"/>
    </source>
</evidence>
<sequence length="493" mass="55394">MKKKRTINSIIGTILIFGFSILIASFGSSGVIKPSAKVKKVLASITTTDTVSVQKKTKRVEQEANITDQLLENSDDYKTSYWIGSIPELLKDSIHTAGLVFIDSTAFSKVVPANIQEVYINADGVPSIARFVDSPFFKSMIQNNISAIVYNNKANDKDEQLVLGLGGMYTFNADFMMIVYKESGLSVIPVGNDSMQYKPKRLSVFQASNFEVTPINDEKNPNARIAAKWCYDYPYLYNLKQFAYNRLPKKIESVMVVGSNKRKYHFLDGNTASILCEKTDPLTTYKLKKRVTIERGQNKAQVTGGTGQVTQRENDAFCKGTTVNKVWDWKVSVTLGYKAELELAKGISASWTKKVKGTYGQSESEGTTDNECISVGQTFYSNACSYACCDSELSIDILQDTYEVRTVYVGSIWINYYNIASSSNDAKAGKWTRTYPFPITLRFKYFPSSPLYYTWQETGERFASLQVRNIQWNCNPKKCYSYTSGECNAKNVK</sequence>
<dbReference type="EMBL" id="CAKLPY010000005">
    <property type="protein sequence ID" value="CAH0997743.1"/>
    <property type="molecule type" value="Genomic_DNA"/>
</dbReference>
<evidence type="ECO:0000256" key="1">
    <source>
        <dbReference type="SAM" id="Phobius"/>
    </source>
</evidence>
<gene>
    <name evidence="2" type="ORF">EMA8858_03877</name>
</gene>
<reference evidence="2" key="1">
    <citation type="submission" date="2021-12" db="EMBL/GenBank/DDBJ databases">
        <authorList>
            <person name="Rodrigo-Torres L."/>
            <person name="Arahal R. D."/>
            <person name="Lucena T."/>
        </authorList>
    </citation>
    <scope>NUCLEOTIDE SEQUENCE</scope>
    <source>
        <strain evidence="2">CECT 8858</strain>
    </source>
</reference>
<dbReference type="Proteomes" id="UP000837932">
    <property type="component" value="Unassembled WGS sequence"/>
</dbReference>
<keyword evidence="3" id="KW-1185">Reference proteome</keyword>
<comment type="caution">
    <text evidence="2">The sequence shown here is derived from an EMBL/GenBank/DDBJ whole genome shotgun (WGS) entry which is preliminary data.</text>
</comment>
<keyword evidence="1" id="KW-0812">Transmembrane</keyword>
<evidence type="ECO:0000313" key="3">
    <source>
        <dbReference type="Proteomes" id="UP000837932"/>
    </source>
</evidence>